<comment type="caution">
    <text evidence="1">The sequence shown here is derived from an EMBL/GenBank/DDBJ whole genome shotgun (WGS) entry which is preliminary data.</text>
</comment>
<keyword evidence="2" id="KW-1185">Reference proteome</keyword>
<dbReference type="Proteomes" id="UP001165064">
    <property type="component" value="Unassembled WGS sequence"/>
</dbReference>
<dbReference type="EMBL" id="BSXS01008506">
    <property type="protein sequence ID" value="GME92725.1"/>
    <property type="molecule type" value="Genomic_DNA"/>
</dbReference>
<protein>
    <submittedName>
        <fullName evidence="1">Unnamed protein product</fullName>
    </submittedName>
</protein>
<sequence length="316" mass="35281">MSSTESNNQFACPPSSPLMGSSEELTNVKSHFKPYRPLMQNTYEYPTPNPSSSLGDIPSDDLNAASPEHESEQEEEQQQQHEISEPSSPTRNRKQFQHQHQQTLSSRIGSPVDISKRVLLPISRTNSANSTDDKKKVNFNLDLNKTSIISSNSVTTSPPKINKKRRVQIVSPLKAVTPIRIPLDSSIISIGRSSSKNQYTLKQSNRGISRQHCLISYLKDEDMVSLTCLGYNGINVTIQSAIDVHRVEGKANHYIILPRVEPNNQNDDTSMGNNESNEGFEADFDSDSEDADDTEDEVFGEPSADSDRRILTRHHT</sequence>
<proteinExistence type="predicted"/>
<accession>A0ACB5TQ98</accession>
<reference evidence="1" key="1">
    <citation type="submission" date="2023-04" db="EMBL/GenBank/DDBJ databases">
        <title>Ambrosiozyma monospora NBRC 10751.</title>
        <authorList>
            <person name="Ichikawa N."/>
            <person name="Sato H."/>
            <person name="Tonouchi N."/>
        </authorList>
    </citation>
    <scope>NUCLEOTIDE SEQUENCE</scope>
    <source>
        <strain evidence="1">NBRC 10751</strain>
    </source>
</reference>
<evidence type="ECO:0000313" key="1">
    <source>
        <dbReference type="EMBL" id="GME92725.1"/>
    </source>
</evidence>
<gene>
    <name evidence="1" type="ORF">Amon02_000914600</name>
</gene>
<evidence type="ECO:0000313" key="2">
    <source>
        <dbReference type="Proteomes" id="UP001165064"/>
    </source>
</evidence>
<organism evidence="1 2">
    <name type="scientific">Ambrosiozyma monospora</name>
    <name type="common">Yeast</name>
    <name type="synonym">Endomycopsis monosporus</name>
    <dbReference type="NCBI Taxonomy" id="43982"/>
    <lineage>
        <taxon>Eukaryota</taxon>
        <taxon>Fungi</taxon>
        <taxon>Dikarya</taxon>
        <taxon>Ascomycota</taxon>
        <taxon>Saccharomycotina</taxon>
        <taxon>Pichiomycetes</taxon>
        <taxon>Pichiales</taxon>
        <taxon>Pichiaceae</taxon>
        <taxon>Ambrosiozyma</taxon>
    </lineage>
</organism>
<name>A0ACB5TQ98_AMBMO</name>